<proteinExistence type="predicted"/>
<dbReference type="InterPro" id="IPR050090">
    <property type="entry name" value="Tyrosine_recombinase_XerCD"/>
</dbReference>
<evidence type="ECO:0000259" key="3">
    <source>
        <dbReference type="PROSITE" id="PS51898"/>
    </source>
</evidence>
<dbReference type="PANTHER" id="PTHR30349">
    <property type="entry name" value="PHAGE INTEGRASE-RELATED"/>
    <property type="match status" value="1"/>
</dbReference>
<keyword evidence="1" id="KW-0229">DNA integration</keyword>
<protein>
    <recommendedName>
        <fullName evidence="3">Tyr recombinase domain-containing protein</fullName>
    </recommendedName>
</protein>
<gene>
    <name evidence="4" type="ORF">CSC65_05630</name>
</gene>
<accession>A0ABQ6Z926</accession>
<dbReference type="PANTHER" id="PTHR30349:SF64">
    <property type="entry name" value="PROPHAGE INTEGRASE INTD-RELATED"/>
    <property type="match status" value="1"/>
</dbReference>
<dbReference type="InterPro" id="IPR013762">
    <property type="entry name" value="Integrase-like_cat_sf"/>
</dbReference>
<dbReference type="Gene3D" id="1.10.443.10">
    <property type="entry name" value="Intergrase catalytic core"/>
    <property type="match status" value="1"/>
</dbReference>
<name>A0ABQ6Z926_9GAMM</name>
<dbReference type="Proteomes" id="UP000788419">
    <property type="component" value="Unassembled WGS sequence"/>
</dbReference>
<dbReference type="PROSITE" id="PS51898">
    <property type="entry name" value="TYR_RECOMBINASE"/>
    <property type="match status" value="1"/>
</dbReference>
<dbReference type="InterPro" id="IPR002104">
    <property type="entry name" value="Integrase_catalytic"/>
</dbReference>
<evidence type="ECO:0000256" key="1">
    <source>
        <dbReference type="ARBA" id="ARBA00022908"/>
    </source>
</evidence>
<evidence type="ECO:0000313" key="5">
    <source>
        <dbReference type="Proteomes" id="UP000788419"/>
    </source>
</evidence>
<reference evidence="4 5" key="1">
    <citation type="submission" date="2017-10" db="EMBL/GenBank/DDBJ databases">
        <title>Whole genome sequencing of members of genus Pseudoxanthomonas.</title>
        <authorList>
            <person name="Kumar S."/>
            <person name="Bansal K."/>
            <person name="Kaur A."/>
            <person name="Patil P."/>
            <person name="Sharma S."/>
            <person name="Patil P.B."/>
        </authorList>
    </citation>
    <scope>NUCLEOTIDE SEQUENCE [LARGE SCALE GENOMIC DNA]</scope>
    <source>
        <strain evidence="4 5">DSM 17801</strain>
    </source>
</reference>
<feature type="domain" description="Tyr recombinase" evidence="3">
    <location>
        <begin position="315"/>
        <end position="527"/>
    </location>
</feature>
<dbReference type="SUPFAM" id="SSF56349">
    <property type="entry name" value="DNA breaking-rejoining enzymes"/>
    <property type="match status" value="1"/>
</dbReference>
<organism evidence="4 5">
    <name type="scientific">Pseudoxanthomonas daejeonensis</name>
    <dbReference type="NCBI Taxonomy" id="266062"/>
    <lineage>
        <taxon>Bacteria</taxon>
        <taxon>Pseudomonadati</taxon>
        <taxon>Pseudomonadota</taxon>
        <taxon>Gammaproteobacteria</taxon>
        <taxon>Lysobacterales</taxon>
        <taxon>Lysobacteraceae</taxon>
        <taxon>Pseudoxanthomonas</taxon>
    </lineage>
</organism>
<dbReference type="EMBL" id="PDWN01000004">
    <property type="protein sequence ID" value="KAF1695977.1"/>
    <property type="molecule type" value="Genomic_DNA"/>
</dbReference>
<keyword evidence="5" id="KW-1185">Reference proteome</keyword>
<dbReference type="InterPro" id="IPR011010">
    <property type="entry name" value="DNA_brk_join_enz"/>
</dbReference>
<dbReference type="Pfam" id="PF00589">
    <property type="entry name" value="Phage_integrase"/>
    <property type="match status" value="1"/>
</dbReference>
<sequence>MPLDRHWINGRGDRIRTCDLYVPKLDDTSIEWLEIKGLRVLIDSWGQHWGQYHLFRAGDEVGTTMAKKSKVELEKGVERRKNHFRFRHRTQWMEGNERKFHVHTQTFEFLPDKDCLLQNLPPKNGLWEANALADANNYSNNYFHDLTRQGMTGRRETMVAGTFREWLERYRDEGLKGHAYGHPDTPAPFALEPRAQEGRTHDIGQINTLLRMGGFAVDGDEEVLTNPRRRANALKNRPLVSAPVGAILKADIQALTQANFRTILNLWSHGTAKPDTKRRLRTTLRMCFKFHADYYDMKAPMDWLAGEIKGTGEKGKARALTRDEWGKVDKALTASHMHPSVEAALRFIRWTGCRRAEAFRLRWEQVRWPTASLRDMPTTVEFLRTKAARGTYKDRTIAIPDQAVDALRLAAGIGPKSQDWPKQGWVFPQPKPGQNRLAGQDPVAGQTVYTAFKRLFVAPGATPPANVSLVAMGVAPASPHILRHTRATEMSVIMPATQLMEYFGWDDPETIKIYVKLAEEMGLLVRDSDNLLRPAAQLQSEQNVRDYGKGLSIKQQEALVAKMAADLAERKATSKARKRP</sequence>
<evidence type="ECO:0000313" key="4">
    <source>
        <dbReference type="EMBL" id="KAF1695977.1"/>
    </source>
</evidence>
<comment type="caution">
    <text evidence="4">The sequence shown here is derived from an EMBL/GenBank/DDBJ whole genome shotgun (WGS) entry which is preliminary data.</text>
</comment>
<keyword evidence="2" id="KW-0233">DNA recombination</keyword>
<evidence type="ECO:0000256" key="2">
    <source>
        <dbReference type="ARBA" id="ARBA00023172"/>
    </source>
</evidence>